<evidence type="ECO:0000313" key="2">
    <source>
        <dbReference type="Ensembl" id="ENSCATP00000035858.1"/>
    </source>
</evidence>
<protein>
    <submittedName>
        <fullName evidence="2">Uncharacterized protein</fullName>
    </submittedName>
</protein>
<proteinExistence type="predicted"/>
<evidence type="ECO:0000256" key="1">
    <source>
        <dbReference type="SAM" id="MobiDB-lite"/>
    </source>
</evidence>
<organism evidence="2 3">
    <name type="scientific">Cercocebus atys</name>
    <name type="common">Sooty mangabey</name>
    <name type="synonym">Cercocebus torquatus atys</name>
    <dbReference type="NCBI Taxonomy" id="9531"/>
    <lineage>
        <taxon>Eukaryota</taxon>
        <taxon>Metazoa</taxon>
        <taxon>Chordata</taxon>
        <taxon>Craniata</taxon>
        <taxon>Vertebrata</taxon>
        <taxon>Euteleostomi</taxon>
        <taxon>Mammalia</taxon>
        <taxon>Eutheria</taxon>
        <taxon>Euarchontoglires</taxon>
        <taxon>Primates</taxon>
        <taxon>Haplorrhini</taxon>
        <taxon>Catarrhini</taxon>
        <taxon>Cercopithecidae</taxon>
        <taxon>Cercopithecinae</taxon>
        <taxon>Cercocebus</taxon>
    </lineage>
</organism>
<reference evidence="2" key="2">
    <citation type="submission" date="2025-09" db="UniProtKB">
        <authorList>
            <consortium name="Ensembl"/>
        </authorList>
    </citation>
    <scope>IDENTIFICATION</scope>
</reference>
<dbReference type="Ensembl" id="ENSCATT00000060144.1">
    <property type="protein sequence ID" value="ENSCATP00000035858.1"/>
    <property type="gene ID" value="ENSCATG00000040781.1"/>
</dbReference>
<name>A0A2K5NEA4_CERAT</name>
<feature type="region of interest" description="Disordered" evidence="1">
    <location>
        <begin position="1"/>
        <end position="22"/>
    </location>
</feature>
<sequence length="58" mass="6779">MNRTPTSRKIAPQSHHPRWTDDPGKRYLTRTLLSRALVYHIKAIVKVLDMLLELLPDD</sequence>
<accession>A0A2K5NEA4</accession>
<reference evidence="2" key="1">
    <citation type="submission" date="2025-08" db="UniProtKB">
        <authorList>
            <consortium name="Ensembl"/>
        </authorList>
    </citation>
    <scope>IDENTIFICATION</scope>
</reference>
<keyword evidence="3" id="KW-1185">Reference proteome</keyword>
<dbReference type="AlphaFoldDB" id="A0A2K5NEA4"/>
<dbReference type="Proteomes" id="UP000233060">
    <property type="component" value="Unassembled WGS sequence"/>
</dbReference>
<evidence type="ECO:0000313" key="3">
    <source>
        <dbReference type="Proteomes" id="UP000233060"/>
    </source>
</evidence>
<dbReference type="Bgee" id="ENSCATG00000040781">
    <property type="expression patterns" value="Expressed in spleen and 2 other cell types or tissues"/>
</dbReference>